<organism evidence="2 3">
    <name type="scientific">Deinococcus taklimakanensis</name>
    <dbReference type="NCBI Taxonomy" id="536443"/>
    <lineage>
        <taxon>Bacteria</taxon>
        <taxon>Thermotogati</taxon>
        <taxon>Deinococcota</taxon>
        <taxon>Deinococci</taxon>
        <taxon>Deinococcales</taxon>
        <taxon>Deinococcaceae</taxon>
        <taxon>Deinococcus</taxon>
    </lineage>
</organism>
<dbReference type="PANTHER" id="PTHR48094:SF22">
    <property type="entry name" value="DJ-1_PFPI DOMAIN-CONTAINING PROTEIN"/>
    <property type="match status" value="1"/>
</dbReference>
<reference evidence="3" key="1">
    <citation type="journal article" date="2019" name="Int. J. Syst. Evol. Microbiol.">
        <title>The Global Catalogue of Microorganisms (GCM) 10K type strain sequencing project: providing services to taxonomists for standard genome sequencing and annotation.</title>
        <authorList>
            <consortium name="The Broad Institute Genomics Platform"/>
            <consortium name="The Broad Institute Genome Sequencing Center for Infectious Disease"/>
            <person name="Wu L."/>
            <person name="Ma J."/>
        </authorList>
    </citation>
    <scope>NUCLEOTIDE SEQUENCE [LARGE SCALE GENOMIC DNA]</scope>
    <source>
        <strain evidence="3">KCTC 33842</strain>
    </source>
</reference>
<evidence type="ECO:0000313" key="2">
    <source>
        <dbReference type="EMBL" id="MFD2610723.1"/>
    </source>
</evidence>
<keyword evidence="2" id="KW-0315">Glutamine amidotransferase</keyword>
<accession>A0ABW5P8E5</accession>
<dbReference type="RefSeq" id="WP_386847086.1">
    <property type="nucleotide sequence ID" value="NZ_JBHUMK010000076.1"/>
</dbReference>
<proteinExistence type="predicted"/>
<name>A0ABW5P8E5_9DEIO</name>
<evidence type="ECO:0000313" key="3">
    <source>
        <dbReference type="Proteomes" id="UP001597475"/>
    </source>
</evidence>
<feature type="domain" description="DJ-1/PfpI" evidence="1">
    <location>
        <begin position="32"/>
        <end position="233"/>
    </location>
</feature>
<dbReference type="Gene3D" id="3.40.50.880">
    <property type="match status" value="1"/>
</dbReference>
<dbReference type="CDD" id="cd03141">
    <property type="entry name" value="GATase1_Hsp31_like"/>
    <property type="match status" value="1"/>
</dbReference>
<evidence type="ECO:0000259" key="1">
    <source>
        <dbReference type="Pfam" id="PF01965"/>
    </source>
</evidence>
<dbReference type="InterPro" id="IPR050325">
    <property type="entry name" value="Prot/Nucl_acid_deglycase"/>
</dbReference>
<dbReference type="PANTHER" id="PTHR48094">
    <property type="entry name" value="PROTEIN/NUCLEIC ACID DEGLYCASE DJ-1-RELATED"/>
    <property type="match status" value="1"/>
</dbReference>
<dbReference type="InterPro" id="IPR002818">
    <property type="entry name" value="DJ-1/PfpI"/>
</dbReference>
<keyword evidence="3" id="KW-1185">Reference proteome</keyword>
<dbReference type="Pfam" id="PF01965">
    <property type="entry name" value="DJ-1_PfpI"/>
    <property type="match status" value="1"/>
</dbReference>
<dbReference type="InterPro" id="IPR029062">
    <property type="entry name" value="Class_I_gatase-like"/>
</dbReference>
<dbReference type="Proteomes" id="UP001597475">
    <property type="component" value="Unassembled WGS sequence"/>
</dbReference>
<gene>
    <name evidence="2" type="ORF">ACFSR9_14970</name>
</gene>
<comment type="caution">
    <text evidence="2">The sequence shown here is derived from an EMBL/GenBank/DDBJ whole genome shotgun (WGS) entry which is preliminary data.</text>
</comment>
<dbReference type="SUPFAM" id="SSF52317">
    <property type="entry name" value="Class I glutamine amidotransferase-like"/>
    <property type="match status" value="1"/>
</dbReference>
<sequence>MWSCPRGSFHSAADHWTLEDGTRRPTGYWGEELAIPHKIFSEAGFQVTLATPGGKAPTLDRVSMSWKAGTLKKRHEVADYLLSIKEQLERPLPLETVRAEDYDLVFYPGGHGPMEDLSHDSFSGRLLTTVLHSGKPLALLCHAPAAMLSARNDDGSWPFAGYQLTGFSNTEERLNGLSVASRAKWLLEDRLRENGARYASGPLPMLPFVVHDRNLYTGQNPASSEKLARRLVEVLNAQEPLVGESRVTELSRQE</sequence>
<protein>
    <submittedName>
        <fullName evidence="2">Type 1 glutamine amidotransferase domain-containing protein</fullName>
    </submittedName>
</protein>
<dbReference type="EMBL" id="JBHUMK010000076">
    <property type="protein sequence ID" value="MFD2610723.1"/>
    <property type="molecule type" value="Genomic_DNA"/>
</dbReference>